<dbReference type="InterPro" id="IPR041347">
    <property type="entry name" value="MftR_C"/>
</dbReference>
<evidence type="ECO:0000256" key="2">
    <source>
        <dbReference type="ARBA" id="ARBA00023125"/>
    </source>
</evidence>
<accession>A0A1I2KLL5</accession>
<dbReference type="EMBL" id="FONG01000023">
    <property type="protein sequence ID" value="SFF66011.1"/>
    <property type="molecule type" value="Genomic_DNA"/>
</dbReference>
<proteinExistence type="predicted"/>
<feature type="region of interest" description="Disordered" evidence="5">
    <location>
        <begin position="1"/>
        <end position="29"/>
    </location>
</feature>
<feature type="domain" description="HTH tetR-type" evidence="6">
    <location>
        <begin position="25"/>
        <end position="85"/>
    </location>
</feature>
<dbReference type="SUPFAM" id="SSF46689">
    <property type="entry name" value="Homeodomain-like"/>
    <property type="match status" value="1"/>
</dbReference>
<dbReference type="Proteomes" id="UP000199323">
    <property type="component" value="Unassembled WGS sequence"/>
</dbReference>
<evidence type="ECO:0000313" key="8">
    <source>
        <dbReference type="Proteomes" id="UP000199323"/>
    </source>
</evidence>
<dbReference type="PROSITE" id="PS50977">
    <property type="entry name" value="HTH_TETR_2"/>
    <property type="match status" value="1"/>
</dbReference>
<dbReference type="STRING" id="380248.SAMN05216251_12363"/>
<name>A0A1I2KLL5_9ACTN</name>
<dbReference type="AlphaFoldDB" id="A0A1I2KLL5"/>
<dbReference type="InterPro" id="IPR001647">
    <property type="entry name" value="HTH_TetR"/>
</dbReference>
<dbReference type="RefSeq" id="WP_093716791.1">
    <property type="nucleotide sequence ID" value="NZ_FONG01000023.1"/>
</dbReference>
<keyword evidence="2 4" id="KW-0238">DNA-binding</keyword>
<dbReference type="Pfam" id="PF00440">
    <property type="entry name" value="TetR_N"/>
    <property type="match status" value="1"/>
</dbReference>
<sequence>MSSKQSTQAPSAPAAGGGLRERKKQRTRQTLRREAYRLFAEQGYEATTVDQIAEAAEVSASTFFRYFPTKEAIVLDDEYDPMLVEALRARPADEPVIASIRHALTDTFSLQLAADKDELLLRARLSLNDPVIRACSMDDQLRSQDTIAALIAERAGLDPDDLDAHAAAAAIVAVFAAVVRHWAERGGEGDLAARFDRQLGLLSAGLRI</sequence>
<dbReference type="InterPro" id="IPR009057">
    <property type="entry name" value="Homeodomain-like_sf"/>
</dbReference>
<feature type="DNA-binding region" description="H-T-H motif" evidence="4">
    <location>
        <begin position="48"/>
        <end position="67"/>
    </location>
</feature>
<dbReference type="GO" id="GO:0003700">
    <property type="term" value="F:DNA-binding transcription factor activity"/>
    <property type="evidence" value="ECO:0007669"/>
    <property type="project" value="TreeGrafter"/>
</dbReference>
<evidence type="ECO:0000256" key="1">
    <source>
        <dbReference type="ARBA" id="ARBA00023015"/>
    </source>
</evidence>
<evidence type="ECO:0000256" key="4">
    <source>
        <dbReference type="PROSITE-ProRule" id="PRU00335"/>
    </source>
</evidence>
<keyword evidence="8" id="KW-1185">Reference proteome</keyword>
<dbReference type="Gene3D" id="1.10.357.10">
    <property type="entry name" value="Tetracycline Repressor, domain 2"/>
    <property type="match status" value="1"/>
</dbReference>
<reference evidence="7 8" key="1">
    <citation type="submission" date="2016-10" db="EMBL/GenBank/DDBJ databases">
        <authorList>
            <person name="de Groot N.N."/>
        </authorList>
    </citation>
    <scope>NUCLEOTIDE SEQUENCE [LARGE SCALE GENOMIC DNA]</scope>
    <source>
        <strain evidence="7 8">CGMCC 4.3510</strain>
    </source>
</reference>
<dbReference type="InterPro" id="IPR050109">
    <property type="entry name" value="HTH-type_TetR-like_transc_reg"/>
</dbReference>
<evidence type="ECO:0000256" key="3">
    <source>
        <dbReference type="ARBA" id="ARBA00023163"/>
    </source>
</evidence>
<dbReference type="Pfam" id="PF17754">
    <property type="entry name" value="TetR_C_14"/>
    <property type="match status" value="1"/>
</dbReference>
<evidence type="ECO:0000256" key="5">
    <source>
        <dbReference type="SAM" id="MobiDB-lite"/>
    </source>
</evidence>
<dbReference type="PANTHER" id="PTHR30055">
    <property type="entry name" value="HTH-TYPE TRANSCRIPTIONAL REGULATOR RUTR"/>
    <property type="match status" value="1"/>
</dbReference>
<keyword evidence="1" id="KW-0805">Transcription regulation</keyword>
<dbReference type="PANTHER" id="PTHR30055:SF234">
    <property type="entry name" value="HTH-TYPE TRANSCRIPTIONAL REGULATOR BETI"/>
    <property type="match status" value="1"/>
</dbReference>
<feature type="compositionally biased region" description="Polar residues" evidence="5">
    <location>
        <begin position="1"/>
        <end position="10"/>
    </location>
</feature>
<dbReference type="GO" id="GO:0000976">
    <property type="term" value="F:transcription cis-regulatory region binding"/>
    <property type="evidence" value="ECO:0007669"/>
    <property type="project" value="TreeGrafter"/>
</dbReference>
<keyword evidence="3" id="KW-0804">Transcription</keyword>
<dbReference type="Gene3D" id="1.10.10.60">
    <property type="entry name" value="Homeodomain-like"/>
    <property type="match status" value="1"/>
</dbReference>
<gene>
    <name evidence="7" type="ORF">SAMN05216251_12363</name>
</gene>
<protein>
    <submittedName>
        <fullName evidence="7">Transcriptional regulator, TetR family</fullName>
    </submittedName>
</protein>
<evidence type="ECO:0000259" key="6">
    <source>
        <dbReference type="PROSITE" id="PS50977"/>
    </source>
</evidence>
<organism evidence="7 8">
    <name type="scientific">Actinacidiphila alni</name>
    <dbReference type="NCBI Taxonomy" id="380248"/>
    <lineage>
        <taxon>Bacteria</taxon>
        <taxon>Bacillati</taxon>
        <taxon>Actinomycetota</taxon>
        <taxon>Actinomycetes</taxon>
        <taxon>Kitasatosporales</taxon>
        <taxon>Streptomycetaceae</taxon>
        <taxon>Actinacidiphila</taxon>
    </lineage>
</organism>
<dbReference type="PRINTS" id="PR00455">
    <property type="entry name" value="HTHTETR"/>
</dbReference>
<dbReference type="OrthoDB" id="8688418at2"/>
<evidence type="ECO:0000313" key="7">
    <source>
        <dbReference type="EMBL" id="SFF66011.1"/>
    </source>
</evidence>